<feature type="transmembrane region" description="Helical" evidence="1">
    <location>
        <begin position="91"/>
        <end position="110"/>
    </location>
</feature>
<accession>A0ABT3YDE8</accession>
<proteinExistence type="predicted"/>
<dbReference type="Pfam" id="PF07853">
    <property type="entry name" value="DUF1648"/>
    <property type="match status" value="1"/>
</dbReference>
<dbReference type="PANTHER" id="PTHR37810">
    <property type="entry name" value="IMMUNITY PROTEIN SDPI"/>
    <property type="match status" value="1"/>
</dbReference>
<feature type="transmembrane region" description="Helical" evidence="1">
    <location>
        <begin position="166"/>
        <end position="183"/>
    </location>
</feature>
<protein>
    <submittedName>
        <fullName evidence="3">SdpI family protein</fullName>
    </submittedName>
</protein>
<keyword evidence="4" id="KW-1185">Reference proteome</keyword>
<feature type="domain" description="DUF1648" evidence="2">
    <location>
        <begin position="17"/>
        <end position="61"/>
    </location>
</feature>
<gene>
    <name evidence="3" type="ORF">OEG82_07625</name>
</gene>
<keyword evidence="1" id="KW-0472">Membrane</keyword>
<dbReference type="InterPro" id="IPR025962">
    <property type="entry name" value="SdpI/YhfL"/>
</dbReference>
<feature type="transmembrane region" description="Helical" evidence="1">
    <location>
        <begin position="116"/>
        <end position="137"/>
    </location>
</feature>
<dbReference type="PIRSF" id="PIRSF038959">
    <property type="entry name" value="SdpI"/>
    <property type="match status" value="1"/>
</dbReference>
<evidence type="ECO:0000256" key="1">
    <source>
        <dbReference type="SAM" id="Phobius"/>
    </source>
</evidence>
<reference evidence="3" key="1">
    <citation type="submission" date="2022-10" db="EMBL/GenBank/DDBJ databases">
        <title>Hoeflea sp. J2-29, isolated from marine algae.</title>
        <authorList>
            <person name="Kristyanto S."/>
            <person name="Kim J.M."/>
            <person name="Jeon C.O."/>
        </authorList>
    </citation>
    <scope>NUCLEOTIDE SEQUENCE</scope>
    <source>
        <strain evidence="3">J2-29</strain>
    </source>
</reference>
<evidence type="ECO:0000313" key="3">
    <source>
        <dbReference type="EMBL" id="MCY0093888.1"/>
    </source>
</evidence>
<evidence type="ECO:0000259" key="2">
    <source>
        <dbReference type="Pfam" id="PF07853"/>
    </source>
</evidence>
<keyword evidence="1" id="KW-1133">Transmembrane helix</keyword>
<dbReference type="Pfam" id="PF13630">
    <property type="entry name" value="SdpI"/>
    <property type="match status" value="1"/>
</dbReference>
<name>A0ABT3YDE8_9HYPH</name>
<evidence type="ECO:0000313" key="4">
    <source>
        <dbReference type="Proteomes" id="UP001081283"/>
    </source>
</evidence>
<keyword evidence="1" id="KW-0812">Transmembrane</keyword>
<dbReference type="PANTHER" id="PTHR37810:SF5">
    <property type="entry name" value="IMMUNITY PROTEIN SDPI"/>
    <property type="match status" value="1"/>
</dbReference>
<dbReference type="InterPro" id="IPR012867">
    <property type="entry name" value="DUF1648"/>
</dbReference>
<dbReference type="InterPro" id="IPR026272">
    <property type="entry name" value="SdpI"/>
</dbReference>
<dbReference type="RefSeq" id="WP_267611831.1">
    <property type="nucleotide sequence ID" value="NZ_JAOVZQ010000001.1"/>
</dbReference>
<feature type="transmembrane region" description="Helical" evidence="1">
    <location>
        <begin position="189"/>
        <end position="209"/>
    </location>
</feature>
<comment type="caution">
    <text evidence="3">The sequence shown here is derived from an EMBL/GenBank/DDBJ whole genome shotgun (WGS) entry which is preliminary data.</text>
</comment>
<organism evidence="3 4">
    <name type="scientific">Hoeflea ulvae</name>
    <dbReference type="NCBI Taxonomy" id="2983764"/>
    <lineage>
        <taxon>Bacteria</taxon>
        <taxon>Pseudomonadati</taxon>
        <taxon>Pseudomonadota</taxon>
        <taxon>Alphaproteobacteria</taxon>
        <taxon>Hyphomicrobiales</taxon>
        <taxon>Rhizobiaceae</taxon>
        <taxon>Hoeflea</taxon>
    </lineage>
</organism>
<dbReference type="Proteomes" id="UP001081283">
    <property type="component" value="Unassembled WGS sequence"/>
</dbReference>
<sequence length="215" mass="22693">MNHPAETSAVAATSGAALASVLAYGHIDPSAQIAMHWNIHGEPDRYAGKLEALLLLPGLMLLTTLLLLAISRSKAGRHTRKENPATWLAGWAGGFLVMLSVHLAVLWNAISQQTEFAGLSPVLAVVALVLIWLGNVLPKTRPNPFVGVRTASTLADRGAWGTSNRFAGWTFVLTGLAALAMLVSGHPNFAIQALVAGLVVSALVSILIGRLTRQQ</sequence>
<feature type="transmembrane region" description="Helical" evidence="1">
    <location>
        <begin position="52"/>
        <end position="70"/>
    </location>
</feature>
<dbReference type="EMBL" id="JAOVZQ010000001">
    <property type="protein sequence ID" value="MCY0093888.1"/>
    <property type="molecule type" value="Genomic_DNA"/>
</dbReference>